<evidence type="ECO:0000259" key="2">
    <source>
        <dbReference type="Pfam" id="PF00144"/>
    </source>
</evidence>
<name>A0ABW5PM60_9BACI</name>
<dbReference type="SUPFAM" id="SSF56601">
    <property type="entry name" value="beta-lactamase/transpeptidase-like"/>
    <property type="match status" value="1"/>
</dbReference>
<evidence type="ECO:0000313" key="4">
    <source>
        <dbReference type="Proteomes" id="UP001597458"/>
    </source>
</evidence>
<keyword evidence="1 3" id="KW-0378">Hydrolase</keyword>
<organism evidence="3 4">
    <name type="scientific">Terrilactibacillus laevilacticus</name>
    <dbReference type="NCBI Taxonomy" id="1380157"/>
    <lineage>
        <taxon>Bacteria</taxon>
        <taxon>Bacillati</taxon>
        <taxon>Bacillota</taxon>
        <taxon>Bacilli</taxon>
        <taxon>Bacillales</taxon>
        <taxon>Bacillaceae</taxon>
        <taxon>Terrilactibacillus</taxon>
    </lineage>
</organism>
<accession>A0ABW5PM60</accession>
<reference evidence="4" key="1">
    <citation type="journal article" date="2019" name="Int. J. Syst. Evol. Microbiol.">
        <title>The Global Catalogue of Microorganisms (GCM) 10K type strain sequencing project: providing services to taxonomists for standard genome sequencing and annotation.</title>
        <authorList>
            <consortium name="The Broad Institute Genomics Platform"/>
            <consortium name="The Broad Institute Genome Sequencing Center for Infectious Disease"/>
            <person name="Wu L."/>
            <person name="Ma J."/>
        </authorList>
    </citation>
    <scope>NUCLEOTIDE SEQUENCE [LARGE SCALE GENOMIC DNA]</scope>
    <source>
        <strain evidence="4">TISTR 2241</strain>
    </source>
</reference>
<protein>
    <submittedName>
        <fullName evidence="3">Serine hydrolase domain-containing protein</fullName>
        <ecNumber evidence="3">3.-.-.-</ecNumber>
    </submittedName>
</protein>
<proteinExistence type="predicted"/>
<comment type="caution">
    <text evidence="3">The sequence shown here is derived from an EMBL/GenBank/DDBJ whole genome shotgun (WGS) entry which is preliminary data.</text>
</comment>
<dbReference type="InterPro" id="IPR012338">
    <property type="entry name" value="Beta-lactam/transpept-like"/>
</dbReference>
<dbReference type="PANTHER" id="PTHR43283:SF11">
    <property type="entry name" value="BETA-LACTAMASE-RELATED DOMAIN-CONTAINING PROTEIN"/>
    <property type="match status" value="1"/>
</dbReference>
<evidence type="ECO:0000313" key="3">
    <source>
        <dbReference type="EMBL" id="MFD2616146.1"/>
    </source>
</evidence>
<evidence type="ECO:0000256" key="1">
    <source>
        <dbReference type="ARBA" id="ARBA00022801"/>
    </source>
</evidence>
<dbReference type="Proteomes" id="UP001597458">
    <property type="component" value="Unassembled WGS sequence"/>
</dbReference>
<dbReference type="InterPro" id="IPR001466">
    <property type="entry name" value="Beta-lactam-related"/>
</dbReference>
<keyword evidence="4" id="KW-1185">Reference proteome</keyword>
<dbReference type="Gene3D" id="3.40.710.10">
    <property type="entry name" value="DD-peptidase/beta-lactamase superfamily"/>
    <property type="match status" value="1"/>
</dbReference>
<dbReference type="GO" id="GO:0016787">
    <property type="term" value="F:hydrolase activity"/>
    <property type="evidence" value="ECO:0007669"/>
    <property type="project" value="UniProtKB-KW"/>
</dbReference>
<dbReference type="Pfam" id="PF00144">
    <property type="entry name" value="Beta-lactamase"/>
    <property type="match status" value="1"/>
</dbReference>
<feature type="domain" description="Beta-lactamase-related" evidence="2">
    <location>
        <begin position="34"/>
        <end position="360"/>
    </location>
</feature>
<gene>
    <name evidence="3" type="ORF">ACFSTF_02315</name>
</gene>
<dbReference type="InterPro" id="IPR050789">
    <property type="entry name" value="Diverse_Enzym_Activities"/>
</dbReference>
<dbReference type="PANTHER" id="PTHR43283">
    <property type="entry name" value="BETA-LACTAMASE-RELATED"/>
    <property type="match status" value="1"/>
</dbReference>
<dbReference type="EMBL" id="JBHUMR010000007">
    <property type="protein sequence ID" value="MFD2616146.1"/>
    <property type="molecule type" value="Genomic_DNA"/>
</dbReference>
<sequence>MLNKGIEENIFPGAVTNIQVGNYIDISSSSGLLSCRQNAKPTQLDSLYDIASLTKIVATLPMILLTIQSKKLSLNDRVVNYFPELEKNINDKRFKDITIFHLLTHSSGLPGWRPYFIKIHGSENYKKMIFQEPLIYSVGEKIVYSDIGFMLLGFILERIWDTPLNILVREKIFKPLDMNQTGYRPLNFNNNIATTESNNEFEKNMAVNYVDKLITNKLPQNAFSISTKEINDYKWRTGDIHGVVHDSNTYYGLNGVSGHAGLFSNIEDLKKYILLWKDIDNNPFIDSKLLHFATRCHANYMSIKRGLGFEKSHSGTHCSSGQYISKEAFGHTGFTGTSIWCDPFLDTTIIVLTNRVHPKVNPNINQWRMTYHNSVVSEIVNQRKDGVFY</sequence>
<dbReference type="EC" id="3.-.-.-" evidence="3"/>